<protein>
    <submittedName>
        <fullName evidence="2">Uncharacterized protein</fullName>
    </submittedName>
</protein>
<feature type="region of interest" description="Disordered" evidence="1">
    <location>
        <begin position="1"/>
        <end position="23"/>
    </location>
</feature>
<sequence>MSSGFAPARTSTNTKTDEGEKTEDDVDYEMPFVQMCDGPCQKLVDTKPEACLTCGHFYCDDCSKFLNTDSHSLEACTENFRKLKKRATAPSPPVNATHEVASPRNSTTVRRDESVQAVGTCTPKCTALRRRSTSSCNTFENAHEKIWYTFIHDKKPLAVCMTQSSTYGDLLRRIALCLNVNLKTHDIIIKIQASSSESSGEDKMTSEPVPIGNIDEKLSLYELQLPRSRMLIVQVQEKRRHKENDDTDSPHNKSR</sequence>
<reference evidence="2 3" key="1">
    <citation type="submission" date="2020-04" db="EMBL/GenBank/DDBJ databases">
        <authorList>
            <person name="Laetsch R D."/>
            <person name="Stevens L."/>
            <person name="Kumar S."/>
            <person name="Blaxter L. M."/>
        </authorList>
    </citation>
    <scope>NUCLEOTIDE SEQUENCE [LARGE SCALE GENOMIC DNA]</scope>
</reference>
<feature type="region of interest" description="Disordered" evidence="1">
    <location>
        <begin position="87"/>
        <end position="106"/>
    </location>
</feature>
<dbReference type="AlphaFoldDB" id="A0A8S1EV27"/>
<feature type="compositionally biased region" description="Polar residues" evidence="1">
    <location>
        <begin position="1"/>
        <end position="14"/>
    </location>
</feature>
<accession>A0A8S1EV27</accession>
<feature type="compositionally biased region" description="Basic and acidic residues" evidence="1">
    <location>
        <begin position="242"/>
        <end position="255"/>
    </location>
</feature>
<evidence type="ECO:0000256" key="1">
    <source>
        <dbReference type="SAM" id="MobiDB-lite"/>
    </source>
</evidence>
<dbReference type="EMBL" id="CADEPM010000004">
    <property type="protein sequence ID" value="CAB3405265.1"/>
    <property type="molecule type" value="Genomic_DNA"/>
</dbReference>
<evidence type="ECO:0000313" key="3">
    <source>
        <dbReference type="Proteomes" id="UP000494206"/>
    </source>
</evidence>
<keyword evidence="3" id="KW-1185">Reference proteome</keyword>
<comment type="caution">
    <text evidence="2">The sequence shown here is derived from an EMBL/GenBank/DDBJ whole genome shotgun (WGS) entry which is preliminary data.</text>
</comment>
<evidence type="ECO:0000313" key="2">
    <source>
        <dbReference type="EMBL" id="CAB3405265.1"/>
    </source>
</evidence>
<proteinExistence type="predicted"/>
<gene>
    <name evidence="2" type="ORF">CBOVIS_LOCUS7481</name>
</gene>
<dbReference type="OrthoDB" id="5852758at2759"/>
<feature type="region of interest" description="Disordered" evidence="1">
    <location>
        <begin position="234"/>
        <end position="255"/>
    </location>
</feature>
<dbReference type="Proteomes" id="UP000494206">
    <property type="component" value="Unassembled WGS sequence"/>
</dbReference>
<organism evidence="2 3">
    <name type="scientific">Caenorhabditis bovis</name>
    <dbReference type="NCBI Taxonomy" id="2654633"/>
    <lineage>
        <taxon>Eukaryota</taxon>
        <taxon>Metazoa</taxon>
        <taxon>Ecdysozoa</taxon>
        <taxon>Nematoda</taxon>
        <taxon>Chromadorea</taxon>
        <taxon>Rhabditida</taxon>
        <taxon>Rhabditina</taxon>
        <taxon>Rhabditomorpha</taxon>
        <taxon>Rhabditoidea</taxon>
        <taxon>Rhabditidae</taxon>
        <taxon>Peloderinae</taxon>
        <taxon>Caenorhabditis</taxon>
    </lineage>
</organism>
<name>A0A8S1EV27_9PELO</name>